<keyword evidence="2" id="KW-1185">Reference proteome</keyword>
<sequence>MTEQHPAYVPSPAFSTCFEGWTPNPDDLEQWPNSVRVEVVEGYDPTFTGEVTDKEMEYADCGEERQLVEIDTNYKPTRDSEYPVRLTRCDAVKLAAALLEAAEDTFHYSRCGRLRPAEAKDLLDAIRDTEHQLSELRDHAPNDLLAGTGLTKDPLAVHEDSES</sequence>
<dbReference type="AlphaFoldDB" id="A0A229RST1"/>
<dbReference type="OrthoDB" id="3636609at2"/>
<gene>
    <name evidence="1" type="ORF">CFP71_29900</name>
</gene>
<organism evidence="1 2">
    <name type="scientific">Amycolatopsis thailandensis</name>
    <dbReference type="NCBI Taxonomy" id="589330"/>
    <lineage>
        <taxon>Bacteria</taxon>
        <taxon>Bacillati</taxon>
        <taxon>Actinomycetota</taxon>
        <taxon>Actinomycetes</taxon>
        <taxon>Pseudonocardiales</taxon>
        <taxon>Pseudonocardiaceae</taxon>
        <taxon>Amycolatopsis</taxon>
    </lineage>
</organism>
<proteinExistence type="predicted"/>
<dbReference type="Proteomes" id="UP000215223">
    <property type="component" value="Unassembled WGS sequence"/>
</dbReference>
<dbReference type="EMBL" id="NMQT01000109">
    <property type="protein sequence ID" value="OXM49561.1"/>
    <property type="molecule type" value="Genomic_DNA"/>
</dbReference>
<protein>
    <submittedName>
        <fullName evidence="1">Uncharacterized protein</fullName>
    </submittedName>
</protein>
<name>A0A229RST1_9PSEU</name>
<dbReference type="RefSeq" id="WP_093937307.1">
    <property type="nucleotide sequence ID" value="NZ_NMQT01000109.1"/>
</dbReference>
<comment type="caution">
    <text evidence="1">The sequence shown here is derived from an EMBL/GenBank/DDBJ whole genome shotgun (WGS) entry which is preliminary data.</text>
</comment>
<reference evidence="1 2" key="1">
    <citation type="submission" date="2017-07" db="EMBL/GenBank/DDBJ databases">
        <title>Amycolatopsis thailandensis Genome sequencing and assembly.</title>
        <authorList>
            <person name="Kaur N."/>
            <person name="Mayilraj S."/>
        </authorList>
    </citation>
    <scope>NUCLEOTIDE SEQUENCE [LARGE SCALE GENOMIC DNA]</scope>
    <source>
        <strain evidence="1 2">JCM 16380</strain>
    </source>
</reference>
<evidence type="ECO:0000313" key="1">
    <source>
        <dbReference type="EMBL" id="OXM49561.1"/>
    </source>
</evidence>
<evidence type="ECO:0000313" key="2">
    <source>
        <dbReference type="Proteomes" id="UP000215223"/>
    </source>
</evidence>
<accession>A0A229RST1</accession>